<feature type="chain" id="PRO_5011572308" evidence="1">
    <location>
        <begin position="22"/>
        <end position="383"/>
    </location>
</feature>
<dbReference type="RefSeq" id="WP_245756216.1">
    <property type="nucleotide sequence ID" value="NZ_FOOT01000004.1"/>
</dbReference>
<keyword evidence="3" id="KW-1185">Reference proteome</keyword>
<organism evidence="2 3">
    <name type="scientific">Pontibacter chinhatensis</name>
    <dbReference type="NCBI Taxonomy" id="1436961"/>
    <lineage>
        <taxon>Bacteria</taxon>
        <taxon>Pseudomonadati</taxon>
        <taxon>Bacteroidota</taxon>
        <taxon>Cytophagia</taxon>
        <taxon>Cytophagales</taxon>
        <taxon>Hymenobacteraceae</taxon>
        <taxon>Pontibacter</taxon>
    </lineage>
</organism>
<keyword evidence="1" id="KW-0732">Signal</keyword>
<evidence type="ECO:0000313" key="3">
    <source>
        <dbReference type="Proteomes" id="UP000198724"/>
    </source>
</evidence>
<evidence type="ECO:0000313" key="2">
    <source>
        <dbReference type="EMBL" id="SFG89933.1"/>
    </source>
</evidence>
<dbReference type="Proteomes" id="UP000198724">
    <property type="component" value="Unassembled WGS sequence"/>
</dbReference>
<sequence length="383" mass="44195">MRLLQVFFLLILLIVSPLARAQLNNRALMQQVQVREQNAKNIRMQVQALGFLKNNEYFNKIADGYTLFGYQLNPKLSYQPTENLVIEAGALLWKDFGASGYEDILPTFTIKVQRQNWQLLFGTLEGNLNHGYIEPLYDFERLILNRLENGIQYKLQTNRFHVDAWADWVNMLYRGEDDQEQVNGGAALAILLLGQEGRGNLADSLYLTLPLQFTAQHKGGQIDASELPLTTVANAAIGLELEKKYSRRVLHRLYTKNYVVGFKDFSNELQLPYEQGHGLYFNIGADTKYQDVMLSYWRGDGYISELGGKLYQSASTTFKHPDYLEEDRELLILRLMKDIELVENLNLTLRLEPLWDFNNPKLEFSSGFYLAFNTDFFLAKAKR</sequence>
<reference evidence="3" key="1">
    <citation type="submission" date="2016-10" db="EMBL/GenBank/DDBJ databases">
        <authorList>
            <person name="Varghese N."/>
            <person name="Submissions S."/>
        </authorList>
    </citation>
    <scope>NUCLEOTIDE SEQUENCE [LARGE SCALE GENOMIC DNA]</scope>
    <source>
        <strain evidence="3">LP51</strain>
    </source>
</reference>
<protein>
    <submittedName>
        <fullName evidence="2">Uncharacterized protein</fullName>
    </submittedName>
</protein>
<name>A0A1I2VLH1_9BACT</name>
<gene>
    <name evidence="2" type="ORF">SAMN05421739_104241</name>
</gene>
<feature type="signal peptide" evidence="1">
    <location>
        <begin position="1"/>
        <end position="21"/>
    </location>
</feature>
<dbReference type="STRING" id="1436961.SAMN05421739_104241"/>
<accession>A0A1I2VLH1</accession>
<dbReference type="EMBL" id="FOOT01000004">
    <property type="protein sequence ID" value="SFG89933.1"/>
    <property type="molecule type" value="Genomic_DNA"/>
</dbReference>
<evidence type="ECO:0000256" key="1">
    <source>
        <dbReference type="SAM" id="SignalP"/>
    </source>
</evidence>
<dbReference type="AlphaFoldDB" id="A0A1I2VLH1"/>
<proteinExistence type="predicted"/>